<protein>
    <submittedName>
        <fullName evidence="3">S4 domain protein</fullName>
    </submittedName>
</protein>
<dbReference type="HOGENOM" id="CLU_127162_3_1_11"/>
<dbReference type="InterPro" id="IPR002942">
    <property type="entry name" value="S4_RNA-bd"/>
</dbReference>
<evidence type="ECO:0000313" key="3">
    <source>
        <dbReference type="EMBL" id="EEH65314.1"/>
    </source>
</evidence>
<dbReference type="STRING" id="103621.GCA_001067145_00974"/>
<keyword evidence="4" id="KW-1185">Reference proteome</keyword>
<dbReference type="EMBL" id="ACFH01000123">
    <property type="protein sequence ID" value="EEH65314.1"/>
    <property type="molecule type" value="Genomic_DNA"/>
</dbReference>
<dbReference type="PROSITE" id="PS50889">
    <property type="entry name" value="S4"/>
    <property type="match status" value="1"/>
</dbReference>
<dbReference type="SMART" id="SM00363">
    <property type="entry name" value="S4"/>
    <property type="match status" value="1"/>
</dbReference>
<organism evidence="3 4">
    <name type="scientific">Actinomyces urogenitalis DSM 15434</name>
    <dbReference type="NCBI Taxonomy" id="525246"/>
    <lineage>
        <taxon>Bacteria</taxon>
        <taxon>Bacillati</taxon>
        <taxon>Actinomycetota</taxon>
        <taxon>Actinomycetes</taxon>
        <taxon>Actinomycetales</taxon>
        <taxon>Actinomycetaceae</taxon>
        <taxon>Actinomyces</taxon>
    </lineage>
</organism>
<dbReference type="GO" id="GO:0003723">
    <property type="term" value="F:RNA binding"/>
    <property type="evidence" value="ECO:0007669"/>
    <property type="project" value="UniProtKB-KW"/>
</dbReference>
<gene>
    <name evidence="3" type="ORF">HMPREF0058_1818</name>
</gene>
<dbReference type="Gene3D" id="3.10.290.10">
    <property type="entry name" value="RNA-binding S4 domain"/>
    <property type="match status" value="1"/>
</dbReference>
<sequence length="102" mass="10901">MTWKTGAMSQTHDAYQYPTVLVRGEIKLGQFLKLAGLVEDGAEARIAIQSGDVRVNGEVETRRGHHLAAGDVVEVELPAQAAGAVVAAQDKSRGRRSRAFSA</sequence>
<dbReference type="Pfam" id="PF13275">
    <property type="entry name" value="S4_2"/>
    <property type="match status" value="1"/>
</dbReference>
<dbReference type="InterPro" id="IPR036986">
    <property type="entry name" value="S4_RNA-bd_sf"/>
</dbReference>
<dbReference type="SUPFAM" id="SSF55174">
    <property type="entry name" value="Alpha-L RNA-binding motif"/>
    <property type="match status" value="1"/>
</dbReference>
<comment type="caution">
    <text evidence="3">The sequence shown here is derived from an EMBL/GenBank/DDBJ whole genome shotgun (WGS) entry which is preliminary data.</text>
</comment>
<dbReference type="eggNOG" id="COG2501">
    <property type="taxonomic scope" value="Bacteria"/>
</dbReference>
<accession>C0W7H4</accession>
<dbReference type="Proteomes" id="UP000004778">
    <property type="component" value="Unassembled WGS sequence"/>
</dbReference>
<dbReference type="CDD" id="cd00165">
    <property type="entry name" value="S4"/>
    <property type="match status" value="1"/>
</dbReference>
<evidence type="ECO:0000259" key="2">
    <source>
        <dbReference type="SMART" id="SM00363"/>
    </source>
</evidence>
<reference evidence="3 4" key="1">
    <citation type="submission" date="2009-01" db="EMBL/GenBank/DDBJ databases">
        <authorList>
            <person name="Qin X."/>
            <person name="Bachman B."/>
            <person name="Battles P."/>
            <person name="Bell A."/>
            <person name="Bess C."/>
            <person name="Bickham C."/>
            <person name="Chaboub L."/>
            <person name="Chen D."/>
            <person name="Coyle M."/>
            <person name="Deiros D.R."/>
            <person name="Dinh H."/>
            <person name="Forbes L."/>
            <person name="Fowler G."/>
            <person name="Francisco L."/>
            <person name="Fu Q."/>
            <person name="Gubbala S."/>
            <person name="Hale W."/>
            <person name="Han Y."/>
            <person name="Hemphill L."/>
            <person name="Highlander S.K."/>
            <person name="Hirani K."/>
            <person name="Hogues M."/>
            <person name="Jackson L."/>
            <person name="Jakkamsetti A."/>
            <person name="Javaid M."/>
            <person name="Jiang H."/>
            <person name="Korchina V."/>
            <person name="Kovar C."/>
            <person name="Lara F."/>
            <person name="Lee S."/>
            <person name="Mata R."/>
            <person name="Mathew T."/>
            <person name="Moen C."/>
            <person name="Morales K."/>
            <person name="Munidasa M."/>
            <person name="Nazareth L."/>
            <person name="Ngo R."/>
            <person name="Nguyen L."/>
            <person name="Okwuonu G."/>
            <person name="Ongeri F."/>
            <person name="Patil S."/>
            <person name="Petrosino J."/>
            <person name="Pham C."/>
            <person name="Pham P."/>
            <person name="Pu L.-L."/>
            <person name="Puazo M."/>
            <person name="Raj R."/>
            <person name="Reid J."/>
            <person name="Rouhana J."/>
            <person name="Saada N."/>
            <person name="Shang Y."/>
            <person name="Simmons D."/>
            <person name="Thornton R."/>
            <person name="Warren J."/>
            <person name="Weissenberger G."/>
            <person name="Zhang J."/>
            <person name="Zhang L."/>
            <person name="Zhou C."/>
            <person name="Zhu D."/>
            <person name="Muzny D."/>
            <person name="Worley K."/>
            <person name="Gibbs R."/>
        </authorList>
    </citation>
    <scope>NUCLEOTIDE SEQUENCE [LARGE SCALE GENOMIC DNA]</scope>
    <source>
        <strain evidence="3 4">DSM 15434</strain>
    </source>
</reference>
<evidence type="ECO:0000256" key="1">
    <source>
        <dbReference type="PROSITE-ProRule" id="PRU00182"/>
    </source>
</evidence>
<feature type="domain" description="RNA-binding S4" evidence="2">
    <location>
        <begin position="26"/>
        <end position="84"/>
    </location>
</feature>
<keyword evidence="1" id="KW-0694">RNA-binding</keyword>
<proteinExistence type="predicted"/>
<dbReference type="AlphaFoldDB" id="C0W7H4"/>
<evidence type="ECO:0000313" key="4">
    <source>
        <dbReference type="Proteomes" id="UP000004778"/>
    </source>
</evidence>
<name>C0W7H4_9ACTO</name>